<feature type="transmembrane region" description="Helical" evidence="1">
    <location>
        <begin position="117"/>
        <end position="141"/>
    </location>
</feature>
<sequence length="147" mass="17437">MTAANARLCLYRCVAVFQRCSVNDAEIWYDMRNGNENRRWLPPKHKDLSCEMKKVKHEKSLWVILVIASLIYLLTPPYLLAYFFKLYNLNPFHIAPLPHFNPFKSERRIPLSQTFSYLLFIWLILNAVISAVVAIIYRIFFYSDDNE</sequence>
<keyword evidence="1" id="KW-0472">Membrane</keyword>
<dbReference type="AlphaFoldDB" id="A0A0T9MLT7"/>
<evidence type="ECO:0000313" key="3">
    <source>
        <dbReference type="Proteomes" id="UP000038750"/>
    </source>
</evidence>
<evidence type="ECO:0000256" key="1">
    <source>
        <dbReference type="SAM" id="Phobius"/>
    </source>
</evidence>
<dbReference type="STRING" id="631.CH53_229"/>
<dbReference type="eggNOG" id="ENOG502ZUCY">
    <property type="taxonomic scope" value="Bacteria"/>
</dbReference>
<name>A0A0T9MLT7_YERIN</name>
<gene>
    <name evidence="2" type="ORF">ERS008530_03308</name>
</gene>
<dbReference type="EMBL" id="CPZJ01000015">
    <property type="protein sequence ID" value="CNG24826.1"/>
    <property type="molecule type" value="Genomic_DNA"/>
</dbReference>
<keyword evidence="1" id="KW-0812">Transmembrane</keyword>
<evidence type="ECO:0000313" key="2">
    <source>
        <dbReference type="EMBL" id="CNG24826.1"/>
    </source>
</evidence>
<organism evidence="2 3">
    <name type="scientific">Yersinia intermedia</name>
    <dbReference type="NCBI Taxonomy" id="631"/>
    <lineage>
        <taxon>Bacteria</taxon>
        <taxon>Pseudomonadati</taxon>
        <taxon>Pseudomonadota</taxon>
        <taxon>Gammaproteobacteria</taxon>
        <taxon>Enterobacterales</taxon>
        <taxon>Yersiniaceae</taxon>
        <taxon>Yersinia</taxon>
    </lineage>
</organism>
<accession>A0A0T9MLT7</accession>
<protein>
    <submittedName>
        <fullName evidence="2">Uncharacterized protein</fullName>
    </submittedName>
</protein>
<reference evidence="2 3" key="1">
    <citation type="submission" date="2015-03" db="EMBL/GenBank/DDBJ databases">
        <authorList>
            <person name="Murphy D."/>
        </authorList>
    </citation>
    <scope>NUCLEOTIDE SEQUENCE [LARGE SCALE GENOMIC DNA]</scope>
    <source>
        <strain evidence="2 3">BR165/97</strain>
    </source>
</reference>
<keyword evidence="1" id="KW-1133">Transmembrane helix</keyword>
<dbReference type="Proteomes" id="UP000038750">
    <property type="component" value="Unassembled WGS sequence"/>
</dbReference>
<feature type="transmembrane region" description="Helical" evidence="1">
    <location>
        <begin position="61"/>
        <end position="84"/>
    </location>
</feature>
<proteinExistence type="predicted"/>